<reference evidence="2 3" key="1">
    <citation type="submission" date="2016-11" db="EMBL/GenBank/DDBJ databases">
        <title>The macronuclear genome of Stentor coeruleus: a giant cell with tiny introns.</title>
        <authorList>
            <person name="Slabodnick M."/>
            <person name="Ruby J.G."/>
            <person name="Reiff S.B."/>
            <person name="Swart E.C."/>
            <person name="Gosai S."/>
            <person name="Prabakaran S."/>
            <person name="Witkowska E."/>
            <person name="Larue G.E."/>
            <person name="Fisher S."/>
            <person name="Freeman R.M."/>
            <person name="Gunawardena J."/>
            <person name="Chu W."/>
            <person name="Stover N.A."/>
            <person name="Gregory B.D."/>
            <person name="Nowacki M."/>
            <person name="Derisi J."/>
            <person name="Roy S.W."/>
            <person name="Marshall W.F."/>
            <person name="Sood P."/>
        </authorList>
    </citation>
    <scope>NUCLEOTIDE SEQUENCE [LARGE SCALE GENOMIC DNA]</scope>
    <source>
        <strain evidence="2">WM001</strain>
    </source>
</reference>
<feature type="compositionally biased region" description="Low complexity" evidence="1">
    <location>
        <begin position="376"/>
        <end position="390"/>
    </location>
</feature>
<sequence length="562" mass="63085">MQFAQNTTSSTFNPSTFSPRHHRTRSSPSYMSPTRTQMLKSDEEFVIGCSVCGSRAIEETCFAENPNYSNSIDDPNSGAYARLIAYYEKPLEELEKSYTELKSVTSAMPDYDYEKPFDVALESKQDSPVVKRIVYKEFSPPGKTPLTPLNYKEKQLIKECFYTNPTATKFVKEEERKIVVSRRNEYMNRSSGQVKTFVRTDTGDKKSNLLNRNTSDYDYKLKNTSQKISSSRMSEKSDRSERGRKKDKDDDSGIKSSSKGYTFKIHCGDEDDKHPDFSDIARQIKDSKKGNNNNESSSKKIMKSSPGSRSESPLNMSFSSNKSGSRSKNQLHVPDGKTNKGPSSKNNSKKSSRSSSPHRSNLGTLTVPSKSGLTLSVPKKSSDSSRSVSPNQDKLSVSSRSGNSKSPLGSPRELNQGKNSKNKGKNDKWKDDKGKNDKGKKGDKFGNDNQKGKGGKNQKPKKGVIIEGLKTTKKKGTPPPLPKLFEPRNLREFFFIQNIAATIIQRAWRKVRENRKKNSASAQWEPKDFAGDCKFTSEELFKAMKLLGNFADFMEKNGLKII</sequence>
<feature type="compositionally biased region" description="Basic residues" evidence="1">
    <location>
        <begin position="453"/>
        <end position="462"/>
    </location>
</feature>
<evidence type="ECO:0000313" key="2">
    <source>
        <dbReference type="EMBL" id="OMJ88789.1"/>
    </source>
</evidence>
<evidence type="ECO:0000313" key="3">
    <source>
        <dbReference type="Proteomes" id="UP000187209"/>
    </source>
</evidence>
<organism evidence="2 3">
    <name type="scientific">Stentor coeruleus</name>
    <dbReference type="NCBI Taxonomy" id="5963"/>
    <lineage>
        <taxon>Eukaryota</taxon>
        <taxon>Sar</taxon>
        <taxon>Alveolata</taxon>
        <taxon>Ciliophora</taxon>
        <taxon>Postciliodesmatophora</taxon>
        <taxon>Heterotrichea</taxon>
        <taxon>Heterotrichida</taxon>
        <taxon>Stentoridae</taxon>
        <taxon>Stentor</taxon>
    </lineage>
</organism>
<name>A0A1R2CID2_9CILI</name>
<protein>
    <submittedName>
        <fullName evidence="2">Uncharacterized protein</fullName>
    </submittedName>
</protein>
<feature type="compositionally biased region" description="Basic and acidic residues" evidence="1">
    <location>
        <begin position="233"/>
        <end position="253"/>
    </location>
</feature>
<feature type="compositionally biased region" description="Low complexity" evidence="1">
    <location>
        <begin position="317"/>
        <end position="328"/>
    </location>
</feature>
<feature type="compositionally biased region" description="Polar residues" evidence="1">
    <location>
        <begin position="391"/>
        <end position="407"/>
    </location>
</feature>
<dbReference type="AlphaFoldDB" id="A0A1R2CID2"/>
<accession>A0A1R2CID2</accession>
<keyword evidence="3" id="KW-1185">Reference proteome</keyword>
<proteinExistence type="predicted"/>
<dbReference type="Proteomes" id="UP000187209">
    <property type="component" value="Unassembled WGS sequence"/>
</dbReference>
<feature type="compositionally biased region" description="Low complexity" evidence="1">
    <location>
        <begin position="1"/>
        <end position="18"/>
    </location>
</feature>
<feature type="compositionally biased region" description="Basic and acidic residues" evidence="1">
    <location>
        <begin position="266"/>
        <end position="289"/>
    </location>
</feature>
<feature type="region of interest" description="Disordered" evidence="1">
    <location>
        <begin position="197"/>
        <end position="482"/>
    </location>
</feature>
<feature type="region of interest" description="Disordered" evidence="1">
    <location>
        <begin position="1"/>
        <end position="35"/>
    </location>
</feature>
<dbReference type="OrthoDB" id="327716at2759"/>
<feature type="compositionally biased region" description="Polar residues" evidence="1">
    <location>
        <begin position="362"/>
        <end position="374"/>
    </location>
</feature>
<gene>
    <name evidence="2" type="ORF">SteCoe_9173</name>
</gene>
<feature type="compositionally biased region" description="Polar residues" evidence="1">
    <location>
        <begin position="306"/>
        <end position="316"/>
    </location>
</feature>
<evidence type="ECO:0000256" key="1">
    <source>
        <dbReference type="SAM" id="MobiDB-lite"/>
    </source>
</evidence>
<comment type="caution">
    <text evidence="2">The sequence shown here is derived from an EMBL/GenBank/DDBJ whole genome shotgun (WGS) entry which is preliminary data.</text>
</comment>
<dbReference type="EMBL" id="MPUH01000141">
    <property type="protein sequence ID" value="OMJ88789.1"/>
    <property type="molecule type" value="Genomic_DNA"/>
</dbReference>
<feature type="compositionally biased region" description="Basic and acidic residues" evidence="1">
    <location>
        <begin position="424"/>
        <end position="446"/>
    </location>
</feature>